<comment type="subcellular location">
    <subcellularLocation>
        <location evidence="7">Cytoplasm</location>
    </subcellularLocation>
</comment>
<evidence type="ECO:0000256" key="4">
    <source>
        <dbReference type="ARBA" id="ARBA00022723"/>
    </source>
</evidence>
<feature type="binding site" evidence="7">
    <location>
        <position position="92"/>
    </location>
    <ligand>
        <name>a divalent metal cation</name>
        <dbReference type="ChEBI" id="CHEBI:60240"/>
    </ligand>
</feature>
<protein>
    <recommendedName>
        <fullName evidence="7">5'-nucleotidase SurE</fullName>
        <ecNumber evidence="7">3.1.3.5</ecNumber>
    </recommendedName>
    <alternativeName>
        <fullName evidence="7">Nucleoside 5'-monophosphate phosphohydrolase</fullName>
    </alternativeName>
</protein>
<comment type="similarity">
    <text evidence="2 7">Belongs to the SurE nucleotidase family.</text>
</comment>
<evidence type="ECO:0000259" key="8">
    <source>
        <dbReference type="Pfam" id="PF01975"/>
    </source>
</evidence>
<dbReference type="Pfam" id="PF01975">
    <property type="entry name" value="SurE"/>
    <property type="match status" value="1"/>
</dbReference>
<reference evidence="10" key="1">
    <citation type="journal article" date="2020" name="mSystems">
        <title>Genome- and Community-Level Interaction Insights into Carbon Utilization and Element Cycling Functions of Hydrothermarchaeota in Hydrothermal Sediment.</title>
        <authorList>
            <person name="Zhou Z."/>
            <person name="Liu Y."/>
            <person name="Xu W."/>
            <person name="Pan J."/>
            <person name="Luo Z.H."/>
            <person name="Li M."/>
        </authorList>
    </citation>
    <scope>NUCLEOTIDE SEQUENCE [LARGE SCALE GENOMIC DNA]</scope>
    <source>
        <strain evidence="10">SpSt-594</strain>
        <strain evidence="9">SpSt-655</strain>
    </source>
</reference>
<dbReference type="EMBL" id="DTBX01000133">
    <property type="protein sequence ID" value="HGQ55564.1"/>
    <property type="molecule type" value="Genomic_DNA"/>
</dbReference>
<proteinExistence type="inferred from homology"/>
<keyword evidence="6 7" id="KW-0378">Hydrolase</keyword>
<sequence>MKKILLTNDDGIHSPSLEYLYEKLKDLGEVYVCASEENRSAASHSFTLRKPIKICEIKKNWYSVFGTPTDAVLLFYHAISNKKVDLLIAGINDSPNLGEDILYSGTVACALEGTILGINSFAVSFVENNKNLDIALDLIYNLAKNILKYGLPKMTFLNINIPNKEIKGIKITKLGKRIYKDMAIPVKNGNDLCYIIDGEMDFVKKRGTDFDAIEKGYISITPLHLDMTNYKVIKKLEKRFKNLLNF</sequence>
<dbReference type="GO" id="GO:0005737">
    <property type="term" value="C:cytoplasm"/>
    <property type="evidence" value="ECO:0007669"/>
    <property type="project" value="UniProtKB-SubCell"/>
</dbReference>
<keyword evidence="3 7" id="KW-0963">Cytoplasm</keyword>
<dbReference type="GO" id="GO:0008253">
    <property type="term" value="F:5'-nucleotidase activity"/>
    <property type="evidence" value="ECO:0007669"/>
    <property type="project" value="UniProtKB-UniRule"/>
</dbReference>
<evidence type="ECO:0000256" key="6">
    <source>
        <dbReference type="ARBA" id="ARBA00022801"/>
    </source>
</evidence>
<accession>A0A7C4S1D3</accession>
<evidence type="ECO:0000256" key="3">
    <source>
        <dbReference type="ARBA" id="ARBA00022490"/>
    </source>
</evidence>
<evidence type="ECO:0000313" key="9">
    <source>
        <dbReference type="EMBL" id="HGQ55564.1"/>
    </source>
</evidence>
<dbReference type="EMBL" id="DSZH01000096">
    <property type="protein sequence ID" value="HGU47342.1"/>
    <property type="molecule type" value="Genomic_DNA"/>
</dbReference>
<dbReference type="PANTHER" id="PTHR30457">
    <property type="entry name" value="5'-NUCLEOTIDASE SURE"/>
    <property type="match status" value="1"/>
</dbReference>
<comment type="caution">
    <text evidence="10">The sequence shown here is derived from an EMBL/GenBank/DDBJ whole genome shotgun (WGS) entry which is preliminary data.</text>
</comment>
<dbReference type="AlphaFoldDB" id="A0A7C4S1D3"/>
<evidence type="ECO:0000256" key="2">
    <source>
        <dbReference type="ARBA" id="ARBA00011062"/>
    </source>
</evidence>
<feature type="binding site" evidence="7">
    <location>
        <position position="10"/>
    </location>
    <ligand>
        <name>a divalent metal cation</name>
        <dbReference type="ChEBI" id="CHEBI:60240"/>
    </ligand>
</feature>
<keyword evidence="5 7" id="KW-0547">Nucleotide-binding</keyword>
<comment type="function">
    <text evidence="7">Nucleotidase that shows phosphatase activity on nucleoside 5'-monophosphates.</text>
</comment>
<dbReference type="GO" id="GO:0000166">
    <property type="term" value="F:nucleotide binding"/>
    <property type="evidence" value="ECO:0007669"/>
    <property type="project" value="UniProtKB-KW"/>
</dbReference>
<keyword evidence="4 7" id="KW-0479">Metal-binding</keyword>
<dbReference type="EC" id="3.1.3.5" evidence="7"/>
<dbReference type="InterPro" id="IPR036523">
    <property type="entry name" value="SurE-like_sf"/>
</dbReference>
<organism evidence="10">
    <name type="scientific">candidate division WOR-3 bacterium</name>
    <dbReference type="NCBI Taxonomy" id="2052148"/>
    <lineage>
        <taxon>Bacteria</taxon>
        <taxon>Bacteria division WOR-3</taxon>
    </lineage>
</organism>
<name>A0A7C4S1D3_UNCW3</name>
<dbReference type="InterPro" id="IPR002828">
    <property type="entry name" value="SurE-like_Pase/nucleotidase"/>
</dbReference>
<feature type="binding site" evidence="7">
    <location>
        <position position="40"/>
    </location>
    <ligand>
        <name>a divalent metal cation</name>
        <dbReference type="ChEBI" id="CHEBI:60240"/>
    </ligand>
</feature>
<evidence type="ECO:0000256" key="1">
    <source>
        <dbReference type="ARBA" id="ARBA00000815"/>
    </source>
</evidence>
<dbReference type="HAMAP" id="MF_00060">
    <property type="entry name" value="SurE"/>
    <property type="match status" value="1"/>
</dbReference>
<comment type="cofactor">
    <cofactor evidence="7">
        <name>a divalent metal cation</name>
        <dbReference type="ChEBI" id="CHEBI:60240"/>
    </cofactor>
    <text evidence="7">Binds 1 divalent metal cation per subunit.</text>
</comment>
<dbReference type="SUPFAM" id="SSF64167">
    <property type="entry name" value="SurE-like"/>
    <property type="match status" value="1"/>
</dbReference>
<dbReference type="PANTHER" id="PTHR30457:SF12">
    <property type="entry name" value="5'_3'-NUCLEOTIDASE SURE"/>
    <property type="match status" value="1"/>
</dbReference>
<evidence type="ECO:0000256" key="7">
    <source>
        <dbReference type="HAMAP-Rule" id="MF_00060"/>
    </source>
</evidence>
<dbReference type="GO" id="GO:0046872">
    <property type="term" value="F:metal ion binding"/>
    <property type="evidence" value="ECO:0007669"/>
    <property type="project" value="UniProtKB-UniRule"/>
</dbReference>
<dbReference type="GO" id="GO:0008254">
    <property type="term" value="F:3'-nucleotidase activity"/>
    <property type="evidence" value="ECO:0007669"/>
    <property type="project" value="TreeGrafter"/>
</dbReference>
<comment type="catalytic activity">
    <reaction evidence="1 7">
        <text>a ribonucleoside 5'-phosphate + H2O = a ribonucleoside + phosphate</text>
        <dbReference type="Rhea" id="RHEA:12484"/>
        <dbReference type="ChEBI" id="CHEBI:15377"/>
        <dbReference type="ChEBI" id="CHEBI:18254"/>
        <dbReference type="ChEBI" id="CHEBI:43474"/>
        <dbReference type="ChEBI" id="CHEBI:58043"/>
        <dbReference type="EC" id="3.1.3.5"/>
    </reaction>
</comment>
<dbReference type="Gene3D" id="3.40.1210.10">
    <property type="entry name" value="Survival protein SurE-like phosphatase/nucleotidase"/>
    <property type="match status" value="1"/>
</dbReference>
<feature type="domain" description="Survival protein SurE-like phosphatase/nucleotidase" evidence="8">
    <location>
        <begin position="4"/>
        <end position="180"/>
    </location>
</feature>
<evidence type="ECO:0000256" key="5">
    <source>
        <dbReference type="ARBA" id="ARBA00022741"/>
    </source>
</evidence>
<dbReference type="NCBIfam" id="NF001490">
    <property type="entry name" value="PRK00346.1-4"/>
    <property type="match status" value="1"/>
</dbReference>
<dbReference type="GO" id="GO:0004309">
    <property type="term" value="F:exopolyphosphatase activity"/>
    <property type="evidence" value="ECO:0007669"/>
    <property type="project" value="TreeGrafter"/>
</dbReference>
<dbReference type="InterPro" id="IPR030048">
    <property type="entry name" value="SurE"/>
</dbReference>
<dbReference type="NCBIfam" id="TIGR00087">
    <property type="entry name" value="surE"/>
    <property type="match status" value="1"/>
</dbReference>
<evidence type="ECO:0000313" key="10">
    <source>
        <dbReference type="EMBL" id="HGU47342.1"/>
    </source>
</evidence>
<feature type="binding site" evidence="7">
    <location>
        <position position="9"/>
    </location>
    <ligand>
        <name>a divalent metal cation</name>
        <dbReference type="ChEBI" id="CHEBI:60240"/>
    </ligand>
</feature>
<gene>
    <name evidence="7 10" type="primary">surE</name>
    <name evidence="10" type="ORF">ENT60_02120</name>
    <name evidence="9" type="ORF">ENU28_03755</name>
</gene>